<dbReference type="OrthoDB" id="8029555at2759"/>
<feature type="domain" description="CCHC-type" evidence="2">
    <location>
        <begin position="86"/>
        <end position="102"/>
    </location>
</feature>
<evidence type="ECO:0000313" key="4">
    <source>
        <dbReference type="Proteomes" id="UP000825935"/>
    </source>
</evidence>
<organism evidence="3 4">
    <name type="scientific">Ceratopteris richardii</name>
    <name type="common">Triangle waterfern</name>
    <dbReference type="NCBI Taxonomy" id="49495"/>
    <lineage>
        <taxon>Eukaryota</taxon>
        <taxon>Viridiplantae</taxon>
        <taxon>Streptophyta</taxon>
        <taxon>Embryophyta</taxon>
        <taxon>Tracheophyta</taxon>
        <taxon>Polypodiopsida</taxon>
        <taxon>Polypodiidae</taxon>
        <taxon>Polypodiales</taxon>
        <taxon>Pteridineae</taxon>
        <taxon>Pteridaceae</taxon>
        <taxon>Parkerioideae</taxon>
        <taxon>Ceratopteris</taxon>
    </lineage>
</organism>
<keyword evidence="1" id="KW-0479">Metal-binding</keyword>
<keyword evidence="1" id="KW-0863">Zinc-finger</keyword>
<comment type="caution">
    <text evidence="3">The sequence shown here is derived from an EMBL/GenBank/DDBJ whole genome shotgun (WGS) entry which is preliminary data.</text>
</comment>
<accession>A0A8T2T9G9</accession>
<dbReference type="EMBL" id="CM035419">
    <property type="protein sequence ID" value="KAH7415491.1"/>
    <property type="molecule type" value="Genomic_DNA"/>
</dbReference>
<evidence type="ECO:0000259" key="2">
    <source>
        <dbReference type="PROSITE" id="PS50158"/>
    </source>
</evidence>
<dbReference type="InterPro" id="IPR001878">
    <property type="entry name" value="Znf_CCHC"/>
</dbReference>
<evidence type="ECO:0000256" key="1">
    <source>
        <dbReference type="PROSITE-ProRule" id="PRU00047"/>
    </source>
</evidence>
<keyword evidence="4" id="KW-1185">Reference proteome</keyword>
<dbReference type="Proteomes" id="UP000825935">
    <property type="component" value="Chromosome 14"/>
</dbReference>
<reference evidence="3" key="1">
    <citation type="submission" date="2021-08" db="EMBL/GenBank/DDBJ databases">
        <title>WGS assembly of Ceratopteris richardii.</title>
        <authorList>
            <person name="Marchant D.B."/>
            <person name="Chen G."/>
            <person name="Jenkins J."/>
            <person name="Shu S."/>
            <person name="Leebens-Mack J."/>
            <person name="Grimwood J."/>
            <person name="Schmutz J."/>
            <person name="Soltis P."/>
            <person name="Soltis D."/>
            <person name="Chen Z.-H."/>
        </authorList>
    </citation>
    <scope>NUCLEOTIDE SEQUENCE</scope>
    <source>
        <strain evidence="3">Whitten #5841</strain>
        <tissue evidence="3">Leaf</tissue>
    </source>
</reference>
<proteinExistence type="predicted"/>
<dbReference type="GO" id="GO:0003676">
    <property type="term" value="F:nucleic acid binding"/>
    <property type="evidence" value="ECO:0007669"/>
    <property type="project" value="InterPro"/>
</dbReference>
<name>A0A8T2T9G9_CERRI</name>
<evidence type="ECO:0000313" key="3">
    <source>
        <dbReference type="EMBL" id="KAH7415491.1"/>
    </source>
</evidence>
<gene>
    <name evidence="3" type="ORF">KP509_14G047900</name>
</gene>
<dbReference type="PROSITE" id="PS50158">
    <property type="entry name" value="ZF_CCHC"/>
    <property type="match status" value="1"/>
</dbReference>
<keyword evidence="1" id="KW-0862">Zinc</keyword>
<protein>
    <recommendedName>
        <fullName evidence="2">CCHC-type domain-containing protein</fullName>
    </recommendedName>
</protein>
<dbReference type="GO" id="GO:0008270">
    <property type="term" value="F:zinc ion binding"/>
    <property type="evidence" value="ECO:0007669"/>
    <property type="project" value="UniProtKB-KW"/>
</dbReference>
<sequence>MQLLFLWPRLRHNISRRVRDQGPMSFQIAIQIAQTNESTTGTETTTSAIPHQATEQTPIRMDIDIPNAQLAARCALPEWNANGCPKCYLCNNYGHVRKECRKLTAQQHHQNAQVHIATSLADVQLADDESLGKLPENL</sequence>
<dbReference type="AlphaFoldDB" id="A0A8T2T9G9"/>